<evidence type="ECO:0000313" key="1">
    <source>
        <dbReference type="EMBL" id="RFU17625.1"/>
    </source>
</evidence>
<organism evidence="1 2">
    <name type="scientific">Paracidobacterium acidisoli</name>
    <dbReference type="NCBI Taxonomy" id="2303751"/>
    <lineage>
        <taxon>Bacteria</taxon>
        <taxon>Pseudomonadati</taxon>
        <taxon>Acidobacteriota</taxon>
        <taxon>Terriglobia</taxon>
        <taxon>Terriglobales</taxon>
        <taxon>Acidobacteriaceae</taxon>
        <taxon>Paracidobacterium</taxon>
    </lineage>
</organism>
<comment type="caution">
    <text evidence="1">The sequence shown here is derived from an EMBL/GenBank/DDBJ whole genome shotgun (WGS) entry which is preliminary data.</text>
</comment>
<name>A0A372IRS9_9BACT</name>
<protein>
    <submittedName>
        <fullName evidence="1">Uncharacterized protein</fullName>
    </submittedName>
</protein>
<dbReference type="AlphaFoldDB" id="A0A372IRS9"/>
<sequence length="144" mass="16082">MGHNAALHAESTLHDTKYRAHDCVAEYNLHRYLEISMAETIDKNRMAQDLAKAHRMIEPNITRVIQIITSRESETDEPVKLLEVNPDTFPSGILPIAFGASPPRIPFPSVIVEVTEEEFGKIRDGNLSLPEGWLLGDTLYSAAD</sequence>
<proteinExistence type="predicted"/>
<reference evidence="1 2" key="1">
    <citation type="submission" date="2018-08" db="EMBL/GenBank/DDBJ databases">
        <title>Acidipila sp. 4G-K13, an acidobacterium isolated from forest soil.</title>
        <authorList>
            <person name="Gao Z.-H."/>
            <person name="Qiu L.-H."/>
        </authorList>
    </citation>
    <scope>NUCLEOTIDE SEQUENCE [LARGE SCALE GENOMIC DNA]</scope>
    <source>
        <strain evidence="1 2">4G-K13</strain>
    </source>
</reference>
<dbReference type="EMBL" id="QVQT01000002">
    <property type="protein sequence ID" value="RFU17625.1"/>
    <property type="molecule type" value="Genomic_DNA"/>
</dbReference>
<gene>
    <name evidence="1" type="ORF">D0Y96_05705</name>
</gene>
<dbReference type="Proteomes" id="UP000264702">
    <property type="component" value="Unassembled WGS sequence"/>
</dbReference>
<keyword evidence="2" id="KW-1185">Reference proteome</keyword>
<evidence type="ECO:0000313" key="2">
    <source>
        <dbReference type="Proteomes" id="UP000264702"/>
    </source>
</evidence>
<accession>A0A372IRS9</accession>